<dbReference type="AlphaFoldDB" id="A0A1B8YGX0"/>
<dbReference type="Proteomes" id="UP000092665">
    <property type="component" value="Unassembled WGS sequence"/>
</dbReference>
<gene>
    <name evidence="3" type="ORF">Phpb_02729</name>
</gene>
<dbReference type="EMBL" id="LOIC01000072">
    <property type="protein sequence ID" value="OCA54285.1"/>
    <property type="molecule type" value="Genomic_DNA"/>
</dbReference>
<evidence type="ECO:0000313" key="4">
    <source>
        <dbReference type="Proteomes" id="UP000092665"/>
    </source>
</evidence>
<dbReference type="Pfam" id="PF02369">
    <property type="entry name" value="Big_1"/>
    <property type="match status" value="1"/>
</dbReference>
<comment type="similarity">
    <text evidence="1">Belongs to the intimin/invasin family.</text>
</comment>
<dbReference type="Gene3D" id="2.60.40.10">
    <property type="entry name" value="Immunoglobulins"/>
    <property type="match status" value="1"/>
</dbReference>
<dbReference type="RefSeq" id="WP_065390792.1">
    <property type="nucleotide sequence ID" value="NZ_CAWMQN010000072.1"/>
</dbReference>
<dbReference type="SUPFAM" id="SSF49373">
    <property type="entry name" value="Invasin/intimin cell-adhesion fragments"/>
    <property type="match status" value="1"/>
</dbReference>
<evidence type="ECO:0000259" key="2">
    <source>
        <dbReference type="PROSITE" id="PS51127"/>
    </source>
</evidence>
<evidence type="ECO:0000256" key="1">
    <source>
        <dbReference type="ARBA" id="ARBA00010116"/>
    </source>
</evidence>
<dbReference type="InterPro" id="IPR003344">
    <property type="entry name" value="Big_1_dom"/>
</dbReference>
<organism evidence="3 4">
    <name type="scientific">Photorhabdus namnaonensis</name>
    <dbReference type="NCBI Taxonomy" id="1851568"/>
    <lineage>
        <taxon>Bacteria</taxon>
        <taxon>Pseudomonadati</taxon>
        <taxon>Pseudomonadota</taxon>
        <taxon>Gammaproteobacteria</taxon>
        <taxon>Enterobacterales</taxon>
        <taxon>Morganellaceae</taxon>
        <taxon>Photorhabdus</taxon>
    </lineage>
</organism>
<dbReference type="InterPro" id="IPR013783">
    <property type="entry name" value="Ig-like_fold"/>
</dbReference>
<feature type="domain" description="Big-1" evidence="2">
    <location>
        <begin position="124"/>
        <end position="216"/>
    </location>
</feature>
<dbReference type="PATRIC" id="fig|29488.15.peg.3006"/>
<sequence length="332" mass="37044">MKIKSIKDISDCDYSLTWINPKHEKIVGEILEETLFLGTTSCKTMDMEVKYVLNSSDVAFKIEEEESGLQKWSTKTDVSGLSYVRIYSIANAPCHFQLSASLTDYPEIISEPLSLEFIPNVVDQITWEIKTDNAEANGIDADILTAIAKDRNGNPIEGTIIDFSANRGATVSPASCPTNDKGEAYVAVTSTIDGEINVKAIAQQNGKENEIPIHFKKYYSCIEVTNQPPFIRSFHSEKVEGYLRLNRGVTNVDVSNKKINISTGRYLLVDYSSHSSTFTDSEGFFSFELFSEYVPPNDIMHHKYDIGYSNFSLSATDSKSIQETVTLYPTPV</sequence>
<protein>
    <submittedName>
        <fullName evidence="3">Bacterial Ig-like domain (Group 1)</fullName>
    </submittedName>
</protein>
<dbReference type="PROSITE" id="PS51127">
    <property type="entry name" value="BIG1"/>
    <property type="match status" value="1"/>
</dbReference>
<proteinExistence type="inferred from homology"/>
<evidence type="ECO:0000313" key="3">
    <source>
        <dbReference type="EMBL" id="OCA54285.1"/>
    </source>
</evidence>
<accession>A0A1B8YGX0</accession>
<reference evidence="4" key="1">
    <citation type="submission" date="2015-11" db="EMBL/GenBank/DDBJ databases">
        <authorList>
            <person name="Tobias N.J."/>
            <person name="Mishra B."/>
            <person name="Gupta D.K."/>
            <person name="Thines M."/>
            <person name="Stinear T.P."/>
            <person name="Bode H.B."/>
        </authorList>
    </citation>
    <scope>NUCLEOTIDE SEQUENCE [LARGE SCALE GENOMIC DNA]</scope>
    <source>
        <strain evidence="4">PB45.5</strain>
    </source>
</reference>
<comment type="caution">
    <text evidence="3">The sequence shown here is derived from an EMBL/GenBank/DDBJ whole genome shotgun (WGS) entry which is preliminary data.</text>
</comment>
<keyword evidence="4" id="KW-1185">Reference proteome</keyword>
<dbReference type="InterPro" id="IPR008964">
    <property type="entry name" value="Invasin/intimin_cell_adhesion"/>
</dbReference>
<name>A0A1B8YGX0_9GAMM</name>
<dbReference type="SMART" id="SM00634">
    <property type="entry name" value="BID_1"/>
    <property type="match status" value="1"/>
</dbReference>